<dbReference type="SUPFAM" id="SSF48371">
    <property type="entry name" value="ARM repeat"/>
    <property type="match status" value="1"/>
</dbReference>
<dbReference type="InterPro" id="IPR011989">
    <property type="entry name" value="ARM-like"/>
</dbReference>
<dbReference type="Gene3D" id="1.25.10.10">
    <property type="entry name" value="Leucine-rich Repeat Variant"/>
    <property type="match status" value="1"/>
</dbReference>
<keyword evidence="2" id="KW-1185">Reference proteome</keyword>
<dbReference type="Pfam" id="PF13646">
    <property type="entry name" value="HEAT_2"/>
    <property type="match status" value="1"/>
</dbReference>
<dbReference type="EMBL" id="FXTX01000012">
    <property type="protein sequence ID" value="SMP14162.1"/>
    <property type="molecule type" value="Genomic_DNA"/>
</dbReference>
<proteinExistence type="predicted"/>
<comment type="caution">
    <text evidence="1">The sequence shown here is derived from an EMBL/GenBank/DDBJ whole genome shotgun (WGS) entry which is preliminary data.</text>
</comment>
<protein>
    <submittedName>
        <fullName evidence="1">HEAT repeat-containing protein</fullName>
    </submittedName>
</protein>
<accession>A0AA45WME4</accession>
<evidence type="ECO:0000313" key="1">
    <source>
        <dbReference type="EMBL" id="SMP14162.1"/>
    </source>
</evidence>
<dbReference type="AlphaFoldDB" id="A0AA45WME4"/>
<dbReference type="Proteomes" id="UP001157947">
    <property type="component" value="Unassembled WGS sequence"/>
</dbReference>
<gene>
    <name evidence="1" type="ORF">SAMN06264868_11220</name>
</gene>
<organism evidence="1 2">
    <name type="scientific">Venenivibrio stagnispumantis</name>
    <dbReference type="NCBI Taxonomy" id="407998"/>
    <lineage>
        <taxon>Bacteria</taxon>
        <taxon>Pseudomonadati</taxon>
        <taxon>Aquificota</taxon>
        <taxon>Aquificia</taxon>
        <taxon>Aquificales</taxon>
        <taxon>Hydrogenothermaceae</taxon>
        <taxon>Venenivibrio</taxon>
    </lineage>
</organism>
<sequence>MITYFCPACWNVISQDDIICPYCGYDLRDFQQMPYERKLLMGLNHPVTEMKLNVLHVIGMKNLKEAIPYIENMINKETNPVVLMQIVDTLAMMSHPEALELLHKLTMHRYPTVSSKAKQALKKLLKLRG</sequence>
<reference evidence="1" key="1">
    <citation type="submission" date="2017-05" db="EMBL/GenBank/DDBJ databases">
        <authorList>
            <person name="Varghese N."/>
            <person name="Submissions S."/>
        </authorList>
    </citation>
    <scope>NUCLEOTIDE SEQUENCE</scope>
    <source>
        <strain evidence="1">DSM 18763</strain>
    </source>
</reference>
<name>A0AA45WME4_9AQUI</name>
<evidence type="ECO:0000313" key="2">
    <source>
        <dbReference type="Proteomes" id="UP001157947"/>
    </source>
</evidence>
<dbReference type="InterPro" id="IPR016024">
    <property type="entry name" value="ARM-type_fold"/>
</dbReference>